<sequence length="215" mass="24270">MKDKLSDKISSQIRADISSGKFKPGQIIPAEPELMKIYNVGRSSIREAIKALAMAGVLSVQQGRGTTVNAHFDVEPIDTRLKRADFDEINAVRQLLEKELVKLAVTNHNATNLQAMQQYLNERKEAIQHENRQACMDADIAFHMAIARAGGNSVLVDLYQSFTLIIRDFFASREPQGISHFAMSHHLHQQLFDAIKSKKEKQAQQVLQQILDNNY</sequence>
<dbReference type="Gene3D" id="1.10.10.10">
    <property type="entry name" value="Winged helix-like DNA-binding domain superfamily/Winged helix DNA-binding domain"/>
    <property type="match status" value="1"/>
</dbReference>
<reference evidence="5 6" key="1">
    <citation type="submission" date="2019-07" db="EMBL/GenBank/DDBJ databases">
        <authorList>
            <person name="Kim J."/>
        </authorList>
    </citation>
    <scope>NUCLEOTIDE SEQUENCE [LARGE SCALE GENOMIC DNA]</scope>
    <source>
        <strain evidence="6">dk17</strain>
    </source>
</reference>
<dbReference type="InterPro" id="IPR000524">
    <property type="entry name" value="Tscrpt_reg_HTH_GntR"/>
</dbReference>
<comment type="caution">
    <text evidence="5">The sequence shown here is derived from an EMBL/GenBank/DDBJ whole genome shotgun (WGS) entry which is preliminary data.</text>
</comment>
<feature type="domain" description="HTH gntR-type" evidence="4">
    <location>
        <begin position="3"/>
        <end position="71"/>
    </location>
</feature>
<dbReference type="GO" id="GO:0003700">
    <property type="term" value="F:DNA-binding transcription factor activity"/>
    <property type="evidence" value="ECO:0007669"/>
    <property type="project" value="InterPro"/>
</dbReference>
<dbReference type="RefSeq" id="WP_146383093.1">
    <property type="nucleotide sequence ID" value="NZ_VOEJ01000009.1"/>
</dbReference>
<dbReference type="InterPro" id="IPR008920">
    <property type="entry name" value="TF_FadR/GntR_C"/>
</dbReference>
<keyword evidence="1" id="KW-0805">Transcription regulation</keyword>
<dbReference type="SUPFAM" id="SSF48008">
    <property type="entry name" value="GntR ligand-binding domain-like"/>
    <property type="match status" value="1"/>
</dbReference>
<dbReference type="PANTHER" id="PTHR43537">
    <property type="entry name" value="TRANSCRIPTIONAL REGULATOR, GNTR FAMILY"/>
    <property type="match status" value="1"/>
</dbReference>
<dbReference type="InterPro" id="IPR036390">
    <property type="entry name" value="WH_DNA-bd_sf"/>
</dbReference>
<evidence type="ECO:0000256" key="1">
    <source>
        <dbReference type="ARBA" id="ARBA00023015"/>
    </source>
</evidence>
<proteinExistence type="predicted"/>
<dbReference type="InterPro" id="IPR011711">
    <property type="entry name" value="GntR_C"/>
</dbReference>
<protein>
    <submittedName>
        <fullName evidence="5">FadR family transcriptional regulator</fullName>
    </submittedName>
</protein>
<dbReference type="Pfam" id="PF00392">
    <property type="entry name" value="GntR"/>
    <property type="match status" value="1"/>
</dbReference>
<dbReference type="PROSITE" id="PS50949">
    <property type="entry name" value="HTH_GNTR"/>
    <property type="match status" value="1"/>
</dbReference>
<dbReference type="GO" id="GO:0003677">
    <property type="term" value="F:DNA binding"/>
    <property type="evidence" value="ECO:0007669"/>
    <property type="project" value="UniProtKB-KW"/>
</dbReference>
<dbReference type="CDD" id="cd07377">
    <property type="entry name" value="WHTH_GntR"/>
    <property type="match status" value="1"/>
</dbReference>
<evidence type="ECO:0000259" key="4">
    <source>
        <dbReference type="PROSITE" id="PS50949"/>
    </source>
</evidence>
<dbReference type="InterPro" id="IPR036388">
    <property type="entry name" value="WH-like_DNA-bd_sf"/>
</dbReference>
<keyword evidence="2" id="KW-0238">DNA-binding</keyword>
<keyword evidence="6" id="KW-1185">Reference proteome</keyword>
<dbReference type="PANTHER" id="PTHR43537:SF47">
    <property type="entry name" value="REGULATORY PROTEIN GNTR HTH"/>
    <property type="match status" value="1"/>
</dbReference>
<accession>A0A563U0Q0</accession>
<dbReference type="Proteomes" id="UP000320042">
    <property type="component" value="Unassembled WGS sequence"/>
</dbReference>
<dbReference type="Gene3D" id="1.20.120.530">
    <property type="entry name" value="GntR ligand-binding domain-like"/>
    <property type="match status" value="1"/>
</dbReference>
<evidence type="ECO:0000313" key="5">
    <source>
        <dbReference type="EMBL" id="TWR25123.1"/>
    </source>
</evidence>
<keyword evidence="3" id="KW-0804">Transcription</keyword>
<dbReference type="PRINTS" id="PR00035">
    <property type="entry name" value="HTHGNTR"/>
</dbReference>
<dbReference type="OrthoDB" id="9799482at2"/>
<name>A0A563U0Q0_9SPHI</name>
<gene>
    <name evidence="5" type="ORF">FPZ43_16745</name>
</gene>
<evidence type="ECO:0000256" key="3">
    <source>
        <dbReference type="ARBA" id="ARBA00023163"/>
    </source>
</evidence>
<dbReference type="SMART" id="SM00895">
    <property type="entry name" value="FCD"/>
    <property type="match status" value="1"/>
</dbReference>
<evidence type="ECO:0000313" key="6">
    <source>
        <dbReference type="Proteomes" id="UP000320042"/>
    </source>
</evidence>
<dbReference type="SMART" id="SM00345">
    <property type="entry name" value="HTH_GNTR"/>
    <property type="match status" value="1"/>
</dbReference>
<organism evidence="5 6">
    <name type="scientific">Mucilaginibacter pallidiroseus</name>
    <dbReference type="NCBI Taxonomy" id="2599295"/>
    <lineage>
        <taxon>Bacteria</taxon>
        <taxon>Pseudomonadati</taxon>
        <taxon>Bacteroidota</taxon>
        <taxon>Sphingobacteriia</taxon>
        <taxon>Sphingobacteriales</taxon>
        <taxon>Sphingobacteriaceae</taxon>
        <taxon>Mucilaginibacter</taxon>
    </lineage>
</organism>
<dbReference type="Pfam" id="PF07729">
    <property type="entry name" value="FCD"/>
    <property type="match status" value="1"/>
</dbReference>
<evidence type="ECO:0000256" key="2">
    <source>
        <dbReference type="ARBA" id="ARBA00023125"/>
    </source>
</evidence>
<dbReference type="EMBL" id="VOEJ01000009">
    <property type="protein sequence ID" value="TWR25123.1"/>
    <property type="molecule type" value="Genomic_DNA"/>
</dbReference>
<dbReference type="SUPFAM" id="SSF46785">
    <property type="entry name" value="Winged helix' DNA-binding domain"/>
    <property type="match status" value="1"/>
</dbReference>
<dbReference type="AlphaFoldDB" id="A0A563U0Q0"/>